<evidence type="ECO:0000256" key="1">
    <source>
        <dbReference type="ARBA" id="ARBA00004651"/>
    </source>
</evidence>
<dbReference type="GO" id="GO:0004713">
    <property type="term" value="F:protein tyrosine kinase activity"/>
    <property type="evidence" value="ECO:0007669"/>
    <property type="project" value="TreeGrafter"/>
</dbReference>
<dbReference type="InterPro" id="IPR003856">
    <property type="entry name" value="LPS_length_determ_N"/>
</dbReference>
<evidence type="ECO:0000313" key="8">
    <source>
        <dbReference type="EMBL" id="SDX36539.1"/>
    </source>
</evidence>
<keyword evidence="5 6" id="KW-0472">Membrane</keyword>
<comment type="subcellular location">
    <subcellularLocation>
        <location evidence="1">Cell membrane</location>
        <topology evidence="1">Multi-pass membrane protein</topology>
    </subcellularLocation>
</comment>
<proteinExistence type="predicted"/>
<evidence type="ECO:0000256" key="4">
    <source>
        <dbReference type="ARBA" id="ARBA00022989"/>
    </source>
</evidence>
<keyword evidence="2" id="KW-1003">Cell membrane</keyword>
<feature type="transmembrane region" description="Helical" evidence="6">
    <location>
        <begin position="322"/>
        <end position="346"/>
    </location>
</feature>
<dbReference type="PANTHER" id="PTHR32309:SF13">
    <property type="entry name" value="FERRIC ENTEROBACTIN TRANSPORT PROTEIN FEPE"/>
    <property type="match status" value="1"/>
</dbReference>
<name>A0A1H3B649_9BACT</name>
<gene>
    <name evidence="8" type="ORF">SAMN04488069_101148</name>
</gene>
<dbReference type="InterPro" id="IPR050445">
    <property type="entry name" value="Bact_polysacc_biosynth/exp"/>
</dbReference>
<feature type="transmembrane region" description="Helical" evidence="6">
    <location>
        <begin position="21"/>
        <end position="44"/>
    </location>
</feature>
<dbReference type="STRING" id="651662.SAMN04488069_101148"/>
<dbReference type="GO" id="GO:0005886">
    <property type="term" value="C:plasma membrane"/>
    <property type="evidence" value="ECO:0007669"/>
    <property type="project" value="UniProtKB-SubCell"/>
</dbReference>
<feature type="domain" description="Polysaccharide chain length determinant N-terminal" evidence="7">
    <location>
        <begin position="7"/>
        <end position="97"/>
    </location>
</feature>
<dbReference type="PANTHER" id="PTHR32309">
    <property type="entry name" value="TYROSINE-PROTEIN KINASE"/>
    <property type="match status" value="1"/>
</dbReference>
<evidence type="ECO:0000259" key="7">
    <source>
        <dbReference type="Pfam" id="PF02706"/>
    </source>
</evidence>
<dbReference type="OrthoDB" id="647428at2"/>
<evidence type="ECO:0000256" key="2">
    <source>
        <dbReference type="ARBA" id="ARBA00022475"/>
    </source>
</evidence>
<evidence type="ECO:0000313" key="9">
    <source>
        <dbReference type="Proteomes" id="UP000199249"/>
    </source>
</evidence>
<evidence type="ECO:0000256" key="5">
    <source>
        <dbReference type="ARBA" id="ARBA00023136"/>
    </source>
</evidence>
<evidence type="ECO:0000256" key="6">
    <source>
        <dbReference type="SAM" id="Phobius"/>
    </source>
</evidence>
<dbReference type="RefSeq" id="WP_139255031.1">
    <property type="nucleotide sequence ID" value="NZ_FNOV01000001.1"/>
</dbReference>
<reference evidence="9" key="1">
    <citation type="submission" date="2016-10" db="EMBL/GenBank/DDBJ databases">
        <authorList>
            <person name="Varghese N."/>
            <person name="Submissions S."/>
        </authorList>
    </citation>
    <scope>NUCLEOTIDE SEQUENCE [LARGE SCALE GENOMIC DNA]</scope>
    <source>
        <strain evidence="9">CGMCC 1.8975</strain>
    </source>
</reference>
<dbReference type="Pfam" id="PF02706">
    <property type="entry name" value="Wzz"/>
    <property type="match status" value="1"/>
</dbReference>
<dbReference type="EMBL" id="FNOV01000001">
    <property type="protein sequence ID" value="SDX36539.1"/>
    <property type="molecule type" value="Genomic_DNA"/>
</dbReference>
<sequence length="365" mass="40592">MSESSYSLLGLWPVINRWKKLVLAAVVAAAVLSVVVALLLPNIYRSTAVFFPTNPESTDPDRLVDGGKLELGGRSEDLDRIITIGQSQPVAEQLIREFGLYKHYKAGEPGTDAVENAVLYEFSSNLSIVHNERDAIELTFEDKDKELAARLANRLVQVIDSINQQLTLENRRSVLGLYKLRFEFLQSEFEQSRQQLVQARRRYGIYGLEQQGRYMAREIITLESKLRQAEGSGNANQAAGARRALQGLTGAGGTNTINLERYVQGTDSMGLFVARLTDLQGRLVKARGDYETADLTLRAKISSLYIVQKAYPATRKSKPVRWLIVVGSVVVTLAISIVLITLLELYKRSRRGSRRRFGQATGAGS</sequence>
<dbReference type="AlphaFoldDB" id="A0A1H3B649"/>
<protein>
    <submittedName>
        <fullName evidence="8">Chain length determinant protein</fullName>
    </submittedName>
</protein>
<keyword evidence="3 6" id="KW-0812">Transmembrane</keyword>
<keyword evidence="4 6" id="KW-1133">Transmembrane helix</keyword>
<dbReference type="Proteomes" id="UP000199249">
    <property type="component" value="Unassembled WGS sequence"/>
</dbReference>
<evidence type="ECO:0000256" key="3">
    <source>
        <dbReference type="ARBA" id="ARBA00022692"/>
    </source>
</evidence>
<keyword evidence="9" id="KW-1185">Reference proteome</keyword>
<accession>A0A1H3B649</accession>
<organism evidence="8 9">
    <name type="scientific">Hymenobacter psychrophilus</name>
    <dbReference type="NCBI Taxonomy" id="651662"/>
    <lineage>
        <taxon>Bacteria</taxon>
        <taxon>Pseudomonadati</taxon>
        <taxon>Bacteroidota</taxon>
        <taxon>Cytophagia</taxon>
        <taxon>Cytophagales</taxon>
        <taxon>Hymenobacteraceae</taxon>
        <taxon>Hymenobacter</taxon>
    </lineage>
</organism>